<dbReference type="InterPro" id="IPR017871">
    <property type="entry name" value="ABC_transporter-like_CS"/>
</dbReference>
<evidence type="ECO:0000256" key="7">
    <source>
        <dbReference type="ARBA" id="ARBA00022967"/>
    </source>
</evidence>
<comment type="subcellular location">
    <subcellularLocation>
        <location evidence="1">Cell membrane</location>
        <topology evidence="1">Peripheral membrane protein</topology>
    </subcellularLocation>
</comment>
<dbReference type="RefSeq" id="WP_054747485.1">
    <property type="nucleotide sequence ID" value="NZ_BKAM01000074.1"/>
</dbReference>
<dbReference type="InterPro" id="IPR027417">
    <property type="entry name" value="P-loop_NTPase"/>
</dbReference>
<gene>
    <name evidence="10" type="ORF">LRA02_22780</name>
</gene>
<dbReference type="InterPro" id="IPR003439">
    <property type="entry name" value="ABC_transporter-like_ATP-bd"/>
</dbReference>
<dbReference type="PANTHER" id="PTHR43553">
    <property type="entry name" value="HEAVY METAL TRANSPORTER"/>
    <property type="match status" value="1"/>
</dbReference>
<keyword evidence="5" id="KW-0547">Nucleotide-binding</keyword>
<dbReference type="InterPro" id="IPR015856">
    <property type="entry name" value="ABC_transpr_CbiO/EcfA_su"/>
</dbReference>
<dbReference type="PROSITE" id="PS50893">
    <property type="entry name" value="ABC_TRANSPORTER_2"/>
    <property type="match status" value="2"/>
</dbReference>
<feature type="domain" description="ABC transporter" evidence="9">
    <location>
        <begin position="260"/>
        <end position="476"/>
    </location>
</feature>
<dbReference type="EMBL" id="BKAM01000074">
    <property type="protein sequence ID" value="GEP73410.1"/>
    <property type="molecule type" value="Genomic_DNA"/>
</dbReference>
<dbReference type="AlphaFoldDB" id="A0A512PQE3"/>
<evidence type="ECO:0000256" key="4">
    <source>
        <dbReference type="ARBA" id="ARBA00022475"/>
    </source>
</evidence>
<comment type="similarity">
    <text evidence="2">Belongs to the ABC transporter superfamily.</text>
</comment>
<reference evidence="10 11" key="1">
    <citation type="submission" date="2019-07" db="EMBL/GenBank/DDBJ databases">
        <title>Whole genome shotgun sequence of Lactobacillus rapi NBRC 109618.</title>
        <authorList>
            <person name="Hosoyama A."/>
            <person name="Uohara A."/>
            <person name="Ohji S."/>
            <person name="Ichikawa N."/>
        </authorList>
    </citation>
    <scope>NUCLEOTIDE SEQUENCE [LARGE SCALE GENOMIC DNA]</scope>
    <source>
        <strain evidence="10 11">NBRC 109618</strain>
    </source>
</reference>
<dbReference type="GO" id="GO:0042626">
    <property type="term" value="F:ATPase-coupled transmembrane transporter activity"/>
    <property type="evidence" value="ECO:0007669"/>
    <property type="project" value="TreeGrafter"/>
</dbReference>
<evidence type="ECO:0000259" key="9">
    <source>
        <dbReference type="PROSITE" id="PS50893"/>
    </source>
</evidence>
<dbReference type="PROSITE" id="PS00211">
    <property type="entry name" value="ABC_TRANSPORTER_1"/>
    <property type="match status" value="1"/>
</dbReference>
<dbReference type="Gene3D" id="3.40.50.300">
    <property type="entry name" value="P-loop containing nucleotide triphosphate hydrolases"/>
    <property type="match status" value="2"/>
</dbReference>
<evidence type="ECO:0000256" key="3">
    <source>
        <dbReference type="ARBA" id="ARBA00022448"/>
    </source>
</evidence>
<dbReference type="OrthoDB" id="501320at2"/>
<dbReference type="InterPro" id="IPR003593">
    <property type="entry name" value="AAA+_ATPase"/>
</dbReference>
<name>A0A512PQE3_9LACO</name>
<keyword evidence="4" id="KW-1003">Cell membrane</keyword>
<dbReference type="SMART" id="SM00382">
    <property type="entry name" value="AAA"/>
    <property type="match status" value="2"/>
</dbReference>
<dbReference type="InterPro" id="IPR050095">
    <property type="entry name" value="ECF_ABC_transporter_ATP-bd"/>
</dbReference>
<keyword evidence="8" id="KW-0472">Membrane</keyword>
<comment type="caution">
    <text evidence="10">The sequence shown here is derived from an EMBL/GenBank/DDBJ whole genome shotgun (WGS) entry which is preliminary data.</text>
</comment>
<evidence type="ECO:0000256" key="1">
    <source>
        <dbReference type="ARBA" id="ARBA00004202"/>
    </source>
</evidence>
<dbReference type="GO" id="GO:0016887">
    <property type="term" value="F:ATP hydrolysis activity"/>
    <property type="evidence" value="ECO:0007669"/>
    <property type="project" value="InterPro"/>
</dbReference>
<sequence length="476" mass="53591">MTDVLIDHFTYEYPGSTVKVLNDVDVTFKHNHFSLLTGPSGSGKSTLLYFIAGLYPHFIGNDALGGIKFGDTDIKQIPSNEISHSVAMMFQNPNQQFAMDTVIHELTFVLENMLVEPAKMDGIINHALAFCGIKQLRSRVINTLSGGEKQRVALACIVAMDPPVIVLDEPFASIDPDSRLDLIKKLKQLQVEHGKTIILADHDLNDYKGVIDEFYYLDPDTHHISLLDSQSAQHFFDNFKNTQTINKQVAIPTEAAPSIINIKDFKLQPHHSLLLKLGDFKFCKEKTTLITGANGIGKSTLFNALTKLLPYDGEIDFAGKNIQKIRPLPYAKNVTLLFQDAENQFLNITVKEELDLSLKNRTNQAYSIDDVQTMLKELSIDGRDDQVVYSLSEGQKKKLQIIEMLIMNPPVLLMDEPFKGLDYHSLEVVVGFLNRSKQEFHQTQIIISHQLSGLDTLIDYHANFADQNLTYQEVIK</sequence>
<evidence type="ECO:0000313" key="10">
    <source>
        <dbReference type="EMBL" id="GEP73410.1"/>
    </source>
</evidence>
<accession>A0A512PQE3</accession>
<keyword evidence="3" id="KW-0813">Transport</keyword>
<evidence type="ECO:0000256" key="8">
    <source>
        <dbReference type="ARBA" id="ARBA00023136"/>
    </source>
</evidence>
<dbReference type="GO" id="GO:0005524">
    <property type="term" value="F:ATP binding"/>
    <property type="evidence" value="ECO:0007669"/>
    <property type="project" value="UniProtKB-KW"/>
</dbReference>
<dbReference type="Pfam" id="PF00005">
    <property type="entry name" value="ABC_tran"/>
    <property type="match status" value="2"/>
</dbReference>
<dbReference type="CDD" id="cd03225">
    <property type="entry name" value="ABC_cobalt_CbiO_domain1"/>
    <property type="match status" value="2"/>
</dbReference>
<dbReference type="PANTHER" id="PTHR43553:SF27">
    <property type="entry name" value="ENERGY-COUPLING FACTOR TRANSPORTER ATP-BINDING PROTEIN ECFA2"/>
    <property type="match status" value="1"/>
</dbReference>
<proteinExistence type="inferred from homology"/>
<organism evidence="10 11">
    <name type="scientific">Lentilactobacillus rapi</name>
    <dbReference type="NCBI Taxonomy" id="481723"/>
    <lineage>
        <taxon>Bacteria</taxon>
        <taxon>Bacillati</taxon>
        <taxon>Bacillota</taxon>
        <taxon>Bacilli</taxon>
        <taxon>Lactobacillales</taxon>
        <taxon>Lactobacillaceae</taxon>
        <taxon>Lentilactobacillus</taxon>
    </lineage>
</organism>
<evidence type="ECO:0000313" key="11">
    <source>
        <dbReference type="Proteomes" id="UP000321569"/>
    </source>
</evidence>
<dbReference type="GO" id="GO:0043190">
    <property type="term" value="C:ATP-binding cassette (ABC) transporter complex"/>
    <property type="evidence" value="ECO:0007669"/>
    <property type="project" value="TreeGrafter"/>
</dbReference>
<protein>
    <submittedName>
        <fullName evidence="10">ABC transporter ATP-binding protein</fullName>
    </submittedName>
</protein>
<dbReference type="Proteomes" id="UP000321569">
    <property type="component" value="Unassembled WGS sequence"/>
</dbReference>
<evidence type="ECO:0000256" key="2">
    <source>
        <dbReference type="ARBA" id="ARBA00005417"/>
    </source>
</evidence>
<keyword evidence="7" id="KW-1278">Translocase</keyword>
<keyword evidence="6 10" id="KW-0067">ATP-binding</keyword>
<dbReference type="STRING" id="1423795.FD12_GL001334"/>
<evidence type="ECO:0000256" key="6">
    <source>
        <dbReference type="ARBA" id="ARBA00022840"/>
    </source>
</evidence>
<evidence type="ECO:0000256" key="5">
    <source>
        <dbReference type="ARBA" id="ARBA00022741"/>
    </source>
</evidence>
<feature type="domain" description="ABC transporter" evidence="9">
    <location>
        <begin position="4"/>
        <end position="244"/>
    </location>
</feature>
<dbReference type="SUPFAM" id="SSF52540">
    <property type="entry name" value="P-loop containing nucleoside triphosphate hydrolases"/>
    <property type="match status" value="2"/>
</dbReference>